<evidence type="ECO:0000256" key="1">
    <source>
        <dbReference type="SAM" id="Phobius"/>
    </source>
</evidence>
<accession>A0ABT9D323</accession>
<reference evidence="2 3" key="1">
    <citation type="journal article" date="2023" name="Int. J. Syst. Evol. Microbiol.">
        <title>The observation of taxonomic boundaries for the 16SrII and 16SrXXV phytoplasmas using genome-based delimitation.</title>
        <authorList>
            <person name="Rodrigues Jardim B."/>
            <person name="Tran-Nguyen L.T.T."/>
            <person name="Gambley C."/>
            <person name="Al-Sadi A.M."/>
            <person name="Al-Subhi A.M."/>
            <person name="Foissac X."/>
            <person name="Salar P."/>
            <person name="Cai H."/>
            <person name="Yang J.Y."/>
            <person name="Davis R."/>
            <person name="Jones L."/>
            <person name="Rodoni B."/>
            <person name="Constable F.E."/>
        </authorList>
    </citation>
    <scope>NUCLEOTIDE SEQUENCE [LARGE SCALE GENOMIC DNA]</scope>
    <source>
        <strain evidence="2">BAWM-OMN-P53</strain>
    </source>
</reference>
<comment type="caution">
    <text evidence="2">The sequence shown here is derived from an EMBL/GenBank/DDBJ whole genome shotgun (WGS) entry which is preliminary data.</text>
</comment>
<gene>
    <name evidence="2" type="ORF">OC683_02250</name>
</gene>
<keyword evidence="1" id="KW-0812">Transmembrane</keyword>
<keyword evidence="1" id="KW-1133">Transmembrane helix</keyword>
<keyword evidence="1" id="KW-0472">Membrane</keyword>
<proteinExistence type="predicted"/>
<feature type="transmembrane region" description="Helical" evidence="1">
    <location>
        <begin position="39"/>
        <end position="58"/>
    </location>
</feature>
<protein>
    <submittedName>
        <fullName evidence="2">Uncharacterized protein</fullName>
    </submittedName>
</protein>
<dbReference type="Proteomes" id="UP001170674">
    <property type="component" value="Unassembled WGS sequence"/>
</dbReference>
<evidence type="ECO:0000313" key="2">
    <source>
        <dbReference type="EMBL" id="MDO8059414.1"/>
    </source>
</evidence>
<keyword evidence="3" id="KW-1185">Reference proteome</keyword>
<dbReference type="EMBL" id="JAOSIR010000043">
    <property type="protein sequence ID" value="MDO8059414.1"/>
    <property type="molecule type" value="Genomic_DNA"/>
</dbReference>
<dbReference type="RefSeq" id="WP_304514916.1">
    <property type="nucleotide sequence ID" value="NZ_JAOSIR010000043.1"/>
</dbReference>
<organism evidence="2 3">
    <name type="scientific">Candidatus Phytoplasma crotalariae</name>
    <dbReference type="NCBI Taxonomy" id="2982627"/>
    <lineage>
        <taxon>Bacteria</taxon>
        <taxon>Bacillati</taxon>
        <taxon>Mycoplasmatota</taxon>
        <taxon>Mollicutes</taxon>
        <taxon>Acholeplasmatales</taxon>
        <taxon>Acholeplasmataceae</taxon>
        <taxon>Candidatus Phytoplasma</taxon>
        <taxon>16SrII (Peanut WB group)</taxon>
    </lineage>
</organism>
<evidence type="ECO:0000313" key="3">
    <source>
        <dbReference type="Proteomes" id="UP001170674"/>
    </source>
</evidence>
<feature type="non-terminal residue" evidence="2">
    <location>
        <position position="1"/>
    </location>
</feature>
<name>A0ABT9D323_9MOLU</name>
<sequence>KEMNEKEKRIITLVVSSTSTSKIITFFQPLCFNNEKNQFSYICFINSFLSNLIIILVLHKMKRW</sequence>